<dbReference type="InterPro" id="IPR042100">
    <property type="entry name" value="Bug_dom1"/>
</dbReference>
<dbReference type="Pfam" id="PF03401">
    <property type="entry name" value="TctC"/>
    <property type="match status" value="1"/>
</dbReference>
<dbReference type="SUPFAM" id="SSF53850">
    <property type="entry name" value="Periplasmic binding protein-like II"/>
    <property type="match status" value="1"/>
</dbReference>
<keyword evidence="4" id="KW-1185">Reference proteome</keyword>
<comment type="similarity">
    <text evidence="1">Belongs to the UPF0065 (bug) family.</text>
</comment>
<comment type="caution">
    <text evidence="3">The sequence shown here is derived from an EMBL/GenBank/DDBJ whole genome shotgun (WGS) entry which is preliminary data.</text>
</comment>
<dbReference type="Gene3D" id="3.40.190.10">
    <property type="entry name" value="Periplasmic binding protein-like II"/>
    <property type="match status" value="1"/>
</dbReference>
<reference evidence="3 4" key="1">
    <citation type="submission" date="2024-03" db="EMBL/GenBank/DDBJ databases">
        <title>Novel species of the genus Variovorax.</title>
        <authorList>
            <person name="Liu Q."/>
            <person name="Xin Y.-H."/>
        </authorList>
    </citation>
    <scope>NUCLEOTIDE SEQUENCE [LARGE SCALE GENOMIC DNA]</scope>
    <source>
        <strain evidence="3 4">KACC 18899</strain>
    </source>
</reference>
<gene>
    <name evidence="3" type="ORF">WKW77_17295</name>
</gene>
<evidence type="ECO:0000256" key="1">
    <source>
        <dbReference type="ARBA" id="ARBA00006987"/>
    </source>
</evidence>
<feature type="signal peptide" evidence="2">
    <location>
        <begin position="1"/>
        <end position="24"/>
    </location>
</feature>
<accession>A0ABU8VGQ1</accession>
<dbReference type="PIRSF" id="PIRSF017082">
    <property type="entry name" value="YflP"/>
    <property type="match status" value="1"/>
</dbReference>
<dbReference type="Gene3D" id="3.40.190.150">
    <property type="entry name" value="Bordetella uptake gene, domain 1"/>
    <property type="match status" value="1"/>
</dbReference>
<proteinExistence type="inferred from homology"/>
<sequence>MNIRSLCAAAAASFLAFTPPGVLAQAYPTKTVTVIVPFAAGGGSDNIARAVVTKLGERSGKSFIIDNRGGAGTNIGNELASRAAPDGYTLLLGQITLSINPYIYPNLKYDPQKSFVPVAHIATAPTVLIVPANSPFKDVNAVIAAAKAKPGKLNYASGGSGTSVHLGGELFKLLTKTDMTHVPYKGSAPAMTDLIGGQVDMMFDTASSALPHVKGGKVRALAVTGDVRLKELPNVPTFAEQGLKDFDVPVWYGILAPANTPASAVQWLNTEINAVLKDPTVAERLVSIGAVPVGGTPAQMAEFMKAQSDRWAKVVKEANVKVD</sequence>
<dbReference type="PANTHER" id="PTHR42928:SF5">
    <property type="entry name" value="BLR1237 PROTEIN"/>
    <property type="match status" value="1"/>
</dbReference>
<evidence type="ECO:0000313" key="4">
    <source>
        <dbReference type="Proteomes" id="UP001365846"/>
    </source>
</evidence>
<dbReference type="Proteomes" id="UP001365846">
    <property type="component" value="Unassembled WGS sequence"/>
</dbReference>
<dbReference type="CDD" id="cd13578">
    <property type="entry name" value="PBP2_Bug27"/>
    <property type="match status" value="1"/>
</dbReference>
<organism evidence="3 4">
    <name type="scientific">Variovorax ureilyticus</name>
    <dbReference type="NCBI Taxonomy" id="1836198"/>
    <lineage>
        <taxon>Bacteria</taxon>
        <taxon>Pseudomonadati</taxon>
        <taxon>Pseudomonadota</taxon>
        <taxon>Betaproteobacteria</taxon>
        <taxon>Burkholderiales</taxon>
        <taxon>Comamonadaceae</taxon>
        <taxon>Variovorax</taxon>
    </lineage>
</organism>
<evidence type="ECO:0000313" key="3">
    <source>
        <dbReference type="EMBL" id="MEJ8812844.1"/>
    </source>
</evidence>
<keyword evidence="2" id="KW-0732">Signal</keyword>
<dbReference type="InterPro" id="IPR005064">
    <property type="entry name" value="BUG"/>
</dbReference>
<dbReference type="PANTHER" id="PTHR42928">
    <property type="entry name" value="TRICARBOXYLATE-BINDING PROTEIN"/>
    <property type="match status" value="1"/>
</dbReference>
<dbReference type="EMBL" id="JBBKZU010000007">
    <property type="protein sequence ID" value="MEJ8812844.1"/>
    <property type="molecule type" value="Genomic_DNA"/>
</dbReference>
<protein>
    <submittedName>
        <fullName evidence="3">Tripartite tricarboxylate transporter substrate binding protein</fullName>
    </submittedName>
</protein>
<dbReference type="RefSeq" id="WP_340358094.1">
    <property type="nucleotide sequence ID" value="NZ_JBBKZU010000007.1"/>
</dbReference>
<evidence type="ECO:0000256" key="2">
    <source>
        <dbReference type="SAM" id="SignalP"/>
    </source>
</evidence>
<name>A0ABU8VGQ1_9BURK</name>
<feature type="chain" id="PRO_5046355876" evidence="2">
    <location>
        <begin position="25"/>
        <end position="323"/>
    </location>
</feature>